<dbReference type="Proteomes" id="UP000634435">
    <property type="component" value="Unassembled WGS sequence"/>
</dbReference>
<feature type="transmembrane region" description="Helical" evidence="1">
    <location>
        <begin position="37"/>
        <end position="54"/>
    </location>
</feature>
<name>A0ABQ2DBF7_9BACI</name>
<dbReference type="InterPro" id="IPR012156">
    <property type="entry name" value="Cold_shock_CspA"/>
</dbReference>
<feature type="transmembrane region" description="Helical" evidence="1">
    <location>
        <begin position="66"/>
        <end position="86"/>
    </location>
</feature>
<accession>A0ABQ2DBF7</accession>
<keyword evidence="1" id="KW-0812">Transmembrane</keyword>
<reference evidence="3" key="1">
    <citation type="journal article" date="2019" name="Int. J. Syst. Evol. Microbiol.">
        <title>The Global Catalogue of Microorganisms (GCM) 10K type strain sequencing project: providing services to taxonomists for standard genome sequencing and annotation.</title>
        <authorList>
            <consortium name="The Broad Institute Genomics Platform"/>
            <consortium name="The Broad Institute Genome Sequencing Center for Infectious Disease"/>
            <person name="Wu L."/>
            <person name="Ma J."/>
        </authorList>
    </citation>
    <scope>NUCLEOTIDE SEQUENCE [LARGE SCALE GENOMIC DNA]</scope>
    <source>
        <strain evidence="3">JCM 30071</strain>
    </source>
</reference>
<keyword evidence="1" id="KW-0472">Membrane</keyword>
<keyword evidence="1" id="KW-1133">Transmembrane helix</keyword>
<protein>
    <recommendedName>
        <fullName evidence="4">DUF1294 domain-containing protein</fullName>
    </recommendedName>
</protein>
<dbReference type="EMBL" id="BMPN01000001">
    <property type="protein sequence ID" value="GGJ49974.1"/>
    <property type="molecule type" value="Genomic_DNA"/>
</dbReference>
<evidence type="ECO:0000313" key="3">
    <source>
        <dbReference type="Proteomes" id="UP000634435"/>
    </source>
</evidence>
<evidence type="ECO:0008006" key="4">
    <source>
        <dbReference type="Google" id="ProtNLM"/>
    </source>
</evidence>
<evidence type="ECO:0000313" key="2">
    <source>
        <dbReference type="EMBL" id="GGJ49974.1"/>
    </source>
</evidence>
<organism evidence="2 3">
    <name type="scientific">Virgibacillus kapii</name>
    <dbReference type="NCBI Taxonomy" id="1638645"/>
    <lineage>
        <taxon>Bacteria</taxon>
        <taxon>Bacillati</taxon>
        <taxon>Bacillota</taxon>
        <taxon>Bacilli</taxon>
        <taxon>Bacillales</taxon>
        <taxon>Bacillaceae</taxon>
        <taxon>Virgibacillus</taxon>
    </lineage>
</organism>
<evidence type="ECO:0000256" key="1">
    <source>
        <dbReference type="SAM" id="Phobius"/>
    </source>
</evidence>
<dbReference type="InterPro" id="IPR010718">
    <property type="entry name" value="DUF1294"/>
</dbReference>
<keyword evidence="3" id="KW-1185">Reference proteome</keyword>
<gene>
    <name evidence="2" type="primary">ysdA</name>
    <name evidence="2" type="ORF">GCM10007111_10230</name>
</gene>
<dbReference type="PIRSF" id="PIRSF002599">
    <property type="entry name" value="Cold_shock_A"/>
    <property type="match status" value="1"/>
</dbReference>
<proteinExistence type="predicted"/>
<comment type="caution">
    <text evidence="2">The sequence shown here is derived from an EMBL/GenBank/DDBJ whole genome shotgun (WGS) entry which is preliminary data.</text>
</comment>
<dbReference type="Pfam" id="PF06961">
    <property type="entry name" value="DUF1294"/>
    <property type="match status" value="1"/>
</dbReference>
<sequence>MSSLIPYLIGVNVITFLFMGMDKQRAKKQQYRIPERTFWLLAIVGGSLGLWAGMKTFHHKTKHMSFRIGSPILILLHVIIVCYVVFSLS</sequence>
<feature type="transmembrane region" description="Helical" evidence="1">
    <location>
        <begin position="6"/>
        <end position="21"/>
    </location>
</feature>